<dbReference type="AlphaFoldDB" id="A0A8T2N4F5"/>
<accession>A0A8T2N4F5</accession>
<feature type="compositionally biased region" description="Pro residues" evidence="1">
    <location>
        <begin position="244"/>
        <end position="263"/>
    </location>
</feature>
<protein>
    <submittedName>
        <fullName evidence="2">Uncharacterized protein</fullName>
    </submittedName>
</protein>
<reference evidence="2" key="1">
    <citation type="thesis" date="2021" institute="BYU ScholarsArchive" country="Provo, UT, USA">
        <title>Applications of and Algorithms for Genome Assembly and Genomic Analyses with an Emphasis on Marine Teleosts.</title>
        <authorList>
            <person name="Pickett B.D."/>
        </authorList>
    </citation>
    <scope>NUCLEOTIDE SEQUENCE</scope>
    <source>
        <strain evidence="2">HI-2016</strain>
    </source>
</reference>
<feature type="compositionally biased region" description="Polar residues" evidence="1">
    <location>
        <begin position="145"/>
        <end position="169"/>
    </location>
</feature>
<feature type="compositionally biased region" description="Pro residues" evidence="1">
    <location>
        <begin position="325"/>
        <end position="335"/>
    </location>
</feature>
<feature type="compositionally biased region" description="Pro residues" evidence="1">
    <location>
        <begin position="279"/>
        <end position="297"/>
    </location>
</feature>
<comment type="caution">
    <text evidence="2">The sequence shown here is derived from an EMBL/GenBank/DDBJ whole genome shotgun (WGS) entry which is preliminary data.</text>
</comment>
<gene>
    <name evidence="2" type="ORF">JZ751_006545</name>
</gene>
<evidence type="ECO:0000313" key="3">
    <source>
        <dbReference type="Proteomes" id="UP000824540"/>
    </source>
</evidence>
<dbReference type="EMBL" id="JAFBMS010000139">
    <property type="protein sequence ID" value="KAG9334796.1"/>
    <property type="molecule type" value="Genomic_DNA"/>
</dbReference>
<dbReference type="OrthoDB" id="19923at2759"/>
<feature type="region of interest" description="Disordered" evidence="1">
    <location>
        <begin position="130"/>
        <end position="347"/>
    </location>
</feature>
<feature type="region of interest" description="Disordered" evidence="1">
    <location>
        <begin position="372"/>
        <end position="401"/>
    </location>
</feature>
<feature type="region of interest" description="Disordered" evidence="1">
    <location>
        <begin position="53"/>
        <end position="80"/>
    </location>
</feature>
<feature type="compositionally biased region" description="Polar residues" evidence="1">
    <location>
        <begin position="215"/>
        <end position="232"/>
    </location>
</feature>
<organism evidence="2 3">
    <name type="scientific">Albula glossodonta</name>
    <name type="common">roundjaw bonefish</name>
    <dbReference type="NCBI Taxonomy" id="121402"/>
    <lineage>
        <taxon>Eukaryota</taxon>
        <taxon>Metazoa</taxon>
        <taxon>Chordata</taxon>
        <taxon>Craniata</taxon>
        <taxon>Vertebrata</taxon>
        <taxon>Euteleostomi</taxon>
        <taxon>Actinopterygii</taxon>
        <taxon>Neopterygii</taxon>
        <taxon>Teleostei</taxon>
        <taxon>Albuliformes</taxon>
        <taxon>Albulidae</taxon>
        <taxon>Albula</taxon>
    </lineage>
</organism>
<proteinExistence type="predicted"/>
<evidence type="ECO:0000313" key="2">
    <source>
        <dbReference type="EMBL" id="KAG9334796.1"/>
    </source>
</evidence>
<evidence type="ECO:0000256" key="1">
    <source>
        <dbReference type="SAM" id="MobiDB-lite"/>
    </source>
</evidence>
<feature type="compositionally biased region" description="Polar residues" evidence="1">
    <location>
        <begin position="336"/>
        <end position="347"/>
    </location>
</feature>
<sequence>MGGIQSCSGPEIIGSRVLLQEWIWRPAVCRSCCFTVALSSVLTISSLCSPANKLSDHGPRRGSTLNRKQHASPAFQPPLPPVEVGGAALVQCGTELQSPTQAPPPGLGSDACQQGVALGAALATAMQQLLAQHAEESSSSKPREPNSTPPSQRNGGTGVQMSTPSTPGQLSVGAPQAGSMGPSPHTVRRGQPSSQTHSSPAANQPSAQPPKPSSCHSPTGQGPNQSTPQPSATPRRHSSNQPPIQAPSHPPPQPPTQVTPPPHTKSFPAVESATEQSPPSTPTPPDTPPPASAPPDSPCTTSFPPFQSGSLPRPRPVPKPRHRPNVPPPPQPPTSAPDNTNGVCSSNSKIITDSSVAVKGLSRAFVPELAVEQQAAGPAGRETSTTPPKDTDLDSESTAFQKHPHDALLPHTDTHLSPITGAATVSHPPGQRASDDHPAPAARLQPGIPTLSATLLITTGDCRFSAPCSVTKTVMVLR</sequence>
<dbReference type="Proteomes" id="UP000824540">
    <property type="component" value="Unassembled WGS sequence"/>
</dbReference>
<feature type="non-terminal residue" evidence="2">
    <location>
        <position position="1"/>
    </location>
</feature>
<feature type="compositionally biased region" description="Basic and acidic residues" evidence="1">
    <location>
        <begin position="133"/>
        <end position="144"/>
    </location>
</feature>
<keyword evidence="3" id="KW-1185">Reference proteome</keyword>
<name>A0A8T2N4F5_9TELE</name>